<organism evidence="1 2">
    <name type="scientific">Actinophytocola glycyrrhizae</name>
    <dbReference type="NCBI Taxonomy" id="2044873"/>
    <lineage>
        <taxon>Bacteria</taxon>
        <taxon>Bacillati</taxon>
        <taxon>Actinomycetota</taxon>
        <taxon>Actinomycetes</taxon>
        <taxon>Pseudonocardiales</taxon>
        <taxon>Pseudonocardiaceae</taxon>
    </lineage>
</organism>
<reference evidence="2" key="1">
    <citation type="journal article" date="2019" name="Int. J. Syst. Evol. Microbiol.">
        <title>The Global Catalogue of Microorganisms (GCM) 10K type strain sequencing project: providing services to taxonomists for standard genome sequencing and annotation.</title>
        <authorList>
            <consortium name="The Broad Institute Genomics Platform"/>
            <consortium name="The Broad Institute Genome Sequencing Center for Infectious Disease"/>
            <person name="Wu L."/>
            <person name="Ma J."/>
        </authorList>
    </citation>
    <scope>NUCLEOTIDE SEQUENCE [LARGE SCALE GENOMIC DNA]</scope>
    <source>
        <strain evidence="2">ZS-22-S1</strain>
    </source>
</reference>
<dbReference type="GO" id="GO:0032259">
    <property type="term" value="P:methylation"/>
    <property type="evidence" value="ECO:0007669"/>
    <property type="project" value="UniProtKB-KW"/>
</dbReference>
<dbReference type="Gene3D" id="3.40.50.150">
    <property type="entry name" value="Vaccinia Virus protein VP39"/>
    <property type="match status" value="1"/>
</dbReference>
<dbReference type="EC" id="2.1.1.222" evidence="1"/>
<dbReference type="InterPro" id="IPR029063">
    <property type="entry name" value="SAM-dependent_MTases_sf"/>
</dbReference>
<keyword evidence="2" id="KW-1185">Reference proteome</keyword>
<accession>A0ABV9SA25</accession>
<gene>
    <name evidence="1" type="ORF">ACFPCV_26980</name>
</gene>
<keyword evidence="1" id="KW-0489">Methyltransferase</keyword>
<sequence length="57" mass="6119">MWRRALPAPPARVLDVGTGTGHVALMLAELGYDVTGIDLADGHEVRPQFLITGRVAH</sequence>
<comment type="caution">
    <text evidence="1">The sequence shown here is derived from an EMBL/GenBank/DDBJ whole genome shotgun (WGS) entry which is preliminary data.</text>
</comment>
<dbReference type="SUPFAM" id="SSF53335">
    <property type="entry name" value="S-adenosyl-L-methionine-dependent methyltransferases"/>
    <property type="match status" value="1"/>
</dbReference>
<dbReference type="EC" id="2.1.1.64" evidence="1"/>
<dbReference type="Pfam" id="PF13489">
    <property type="entry name" value="Methyltransf_23"/>
    <property type="match status" value="1"/>
</dbReference>
<name>A0ABV9SA25_9PSEU</name>
<keyword evidence="1" id="KW-0808">Transferase</keyword>
<dbReference type="GO" id="GO:0061542">
    <property type="term" value="F:3-demethylubiquinol 3-O-methyltransferase activity"/>
    <property type="evidence" value="ECO:0007669"/>
    <property type="project" value="UniProtKB-EC"/>
</dbReference>
<dbReference type="Proteomes" id="UP001595859">
    <property type="component" value="Unassembled WGS sequence"/>
</dbReference>
<protein>
    <submittedName>
        <fullName evidence="1">Class I SAM-dependent methyltransferase</fullName>
        <ecNumber evidence="1">2.1.1.222</ecNumber>
        <ecNumber evidence="1">2.1.1.64</ecNumber>
    </submittedName>
</protein>
<evidence type="ECO:0000313" key="2">
    <source>
        <dbReference type="Proteomes" id="UP001595859"/>
    </source>
</evidence>
<evidence type="ECO:0000313" key="1">
    <source>
        <dbReference type="EMBL" id="MFC4857155.1"/>
    </source>
</evidence>
<dbReference type="EMBL" id="JBHSIS010000017">
    <property type="protein sequence ID" value="MFC4857155.1"/>
    <property type="molecule type" value="Genomic_DNA"/>
</dbReference>
<dbReference type="GO" id="GO:0102208">
    <property type="term" value="F:2-polyprenyl-6-hydroxyphenol methylase activity"/>
    <property type="evidence" value="ECO:0007669"/>
    <property type="project" value="UniProtKB-EC"/>
</dbReference>
<dbReference type="RefSeq" id="WP_378059142.1">
    <property type="nucleotide sequence ID" value="NZ_JBHSIS010000017.1"/>
</dbReference>
<proteinExistence type="predicted"/>